<feature type="domain" description="HTH arsR-type" evidence="1">
    <location>
        <begin position="1"/>
        <end position="96"/>
    </location>
</feature>
<evidence type="ECO:0000313" key="2">
    <source>
        <dbReference type="EMBL" id="NEX45572.1"/>
    </source>
</evidence>
<sequence length="117" mass="13062">MAQHDSHLSRVFHALGDPTRRALLMRLGQGPLPVSVLAAPTGFALPTVLRHLEVLEQAGLIRTEKRGRSRMCRAVPVALHGAADWLAAVRSEWEARTDRLEAFLETLEDEHDPEPRD</sequence>
<dbReference type="CDD" id="cd00090">
    <property type="entry name" value="HTH_ARSR"/>
    <property type="match status" value="1"/>
</dbReference>
<dbReference type="PRINTS" id="PR00778">
    <property type="entry name" value="HTHARSR"/>
</dbReference>
<dbReference type="Gene3D" id="1.10.10.10">
    <property type="entry name" value="Winged helix-like DNA-binding domain superfamily/Winged helix DNA-binding domain"/>
    <property type="match status" value="1"/>
</dbReference>
<dbReference type="PANTHER" id="PTHR38600">
    <property type="entry name" value="TRANSCRIPTIONAL REGULATORY PROTEIN"/>
    <property type="match status" value="1"/>
</dbReference>
<comment type="caution">
    <text evidence="2">The sequence shown here is derived from an EMBL/GenBank/DDBJ whole genome shotgun (WGS) entry which is preliminary data.</text>
</comment>
<dbReference type="SUPFAM" id="SSF46785">
    <property type="entry name" value="Winged helix' DNA-binding domain"/>
    <property type="match status" value="1"/>
</dbReference>
<organism evidence="2 3">
    <name type="scientific">Pseudotabrizicola algicola</name>
    <dbReference type="NCBI Taxonomy" id="2709381"/>
    <lineage>
        <taxon>Bacteria</taxon>
        <taxon>Pseudomonadati</taxon>
        <taxon>Pseudomonadota</taxon>
        <taxon>Alphaproteobacteria</taxon>
        <taxon>Rhodobacterales</taxon>
        <taxon>Paracoccaceae</taxon>
        <taxon>Pseudotabrizicola</taxon>
    </lineage>
</organism>
<dbReference type="InterPro" id="IPR001845">
    <property type="entry name" value="HTH_ArsR_DNA-bd_dom"/>
</dbReference>
<dbReference type="NCBIfam" id="NF033788">
    <property type="entry name" value="HTH_metalloreg"/>
    <property type="match status" value="1"/>
</dbReference>
<evidence type="ECO:0000313" key="3">
    <source>
        <dbReference type="Proteomes" id="UP000481421"/>
    </source>
</evidence>
<evidence type="ECO:0000259" key="1">
    <source>
        <dbReference type="PROSITE" id="PS50987"/>
    </source>
</evidence>
<name>A0A6B3RR45_9RHOB</name>
<dbReference type="EMBL" id="JAAIKE010000001">
    <property type="protein sequence ID" value="NEX45572.1"/>
    <property type="molecule type" value="Genomic_DNA"/>
</dbReference>
<dbReference type="AlphaFoldDB" id="A0A6B3RR45"/>
<proteinExistence type="predicted"/>
<dbReference type="SMART" id="SM00418">
    <property type="entry name" value="HTH_ARSR"/>
    <property type="match status" value="1"/>
</dbReference>
<dbReference type="InterPro" id="IPR036388">
    <property type="entry name" value="WH-like_DNA-bd_sf"/>
</dbReference>
<gene>
    <name evidence="2" type="ORF">G3572_05100</name>
</gene>
<dbReference type="InterPro" id="IPR036390">
    <property type="entry name" value="WH_DNA-bd_sf"/>
</dbReference>
<dbReference type="PROSITE" id="PS50987">
    <property type="entry name" value="HTH_ARSR_2"/>
    <property type="match status" value="1"/>
</dbReference>
<dbReference type="InterPro" id="IPR011991">
    <property type="entry name" value="ArsR-like_HTH"/>
</dbReference>
<protein>
    <submittedName>
        <fullName evidence="2">Helix-turn-helix transcriptional regulator</fullName>
    </submittedName>
</protein>
<dbReference type="GO" id="GO:0003700">
    <property type="term" value="F:DNA-binding transcription factor activity"/>
    <property type="evidence" value="ECO:0007669"/>
    <property type="project" value="InterPro"/>
</dbReference>
<keyword evidence="3" id="KW-1185">Reference proteome</keyword>
<dbReference type="Proteomes" id="UP000481421">
    <property type="component" value="Unassembled WGS sequence"/>
</dbReference>
<dbReference type="Pfam" id="PF12840">
    <property type="entry name" value="HTH_20"/>
    <property type="match status" value="1"/>
</dbReference>
<reference evidence="2 3" key="1">
    <citation type="submission" date="2020-02" db="EMBL/GenBank/DDBJ databases">
        <title>Rhodobacter algicola sp. nov., isolated from microalga culture.</title>
        <authorList>
            <person name="Park C.-Y."/>
        </authorList>
    </citation>
    <scope>NUCLEOTIDE SEQUENCE [LARGE SCALE GENOMIC DNA]</scope>
    <source>
        <strain evidence="2 3">ETT8</strain>
    </source>
</reference>
<accession>A0A6B3RR45</accession>
<dbReference type="PANTHER" id="PTHR38600:SF2">
    <property type="entry name" value="SLL0088 PROTEIN"/>
    <property type="match status" value="1"/>
</dbReference>